<gene>
    <name evidence="3" type="ORF">HINF_LOCUS5626</name>
</gene>
<keyword evidence="4" id="KW-1185">Reference proteome</keyword>
<keyword evidence="1" id="KW-0433">Leucine-rich repeat</keyword>
<dbReference type="Proteomes" id="UP001642409">
    <property type="component" value="Unassembled WGS sequence"/>
</dbReference>
<evidence type="ECO:0000313" key="3">
    <source>
        <dbReference type="EMBL" id="CAL5979479.1"/>
    </source>
</evidence>
<reference evidence="3 4" key="1">
    <citation type="submission" date="2024-07" db="EMBL/GenBank/DDBJ databases">
        <authorList>
            <person name="Akdeniz Z."/>
        </authorList>
    </citation>
    <scope>NUCLEOTIDE SEQUENCE [LARGE SCALE GENOMIC DNA]</scope>
</reference>
<evidence type="ECO:0000313" key="4">
    <source>
        <dbReference type="Proteomes" id="UP001642409"/>
    </source>
</evidence>
<dbReference type="InterPro" id="IPR025875">
    <property type="entry name" value="Leu-rich_rpt_4"/>
</dbReference>
<dbReference type="PANTHER" id="PTHR46652">
    <property type="entry name" value="LEUCINE-RICH REPEAT AND IQ DOMAIN-CONTAINING PROTEIN 1-RELATED"/>
    <property type="match status" value="1"/>
</dbReference>
<accession>A0ABP1GWN5</accession>
<sequence>MKIPQMKILSIKIHQCSVPPQQVFKKPLQRKIGKTENYDDIMLDNYKKYVDDRFLSIEYDEQLKSMSFMNKLDINILKLSDCCNIDLSTVPSNLQELELKFCKIKSLNILPFSLTILYLSYNKLVDVYSLQTLTNLEFLSLFNNLIIDISPLKKLVKLSYLDLCYNKITDFTHINNHPNRLSYKTEGQKKPSKKELSQMRRIQAIRSSQQMIACLNHKYQQINEKLNIVNFNITFMLTETTSQLMILIEKAVHSFSISQSEIFQ</sequence>
<protein>
    <submittedName>
        <fullName evidence="3">Putative_Phosphoprotein phosphatase</fullName>
    </submittedName>
</protein>
<dbReference type="PANTHER" id="PTHR46652:SF3">
    <property type="entry name" value="LEUCINE-RICH REPEAT-CONTAINING PROTEIN 9"/>
    <property type="match status" value="1"/>
</dbReference>
<dbReference type="Pfam" id="PF12799">
    <property type="entry name" value="LRR_4"/>
    <property type="match status" value="1"/>
</dbReference>
<dbReference type="PROSITE" id="PS51450">
    <property type="entry name" value="LRR"/>
    <property type="match status" value="3"/>
</dbReference>
<name>A0ABP1GWN5_9EUKA</name>
<dbReference type="Gene3D" id="3.80.10.10">
    <property type="entry name" value="Ribonuclease Inhibitor"/>
    <property type="match status" value="1"/>
</dbReference>
<proteinExistence type="predicted"/>
<evidence type="ECO:0000256" key="1">
    <source>
        <dbReference type="ARBA" id="ARBA00022614"/>
    </source>
</evidence>
<organism evidence="3 4">
    <name type="scientific">Hexamita inflata</name>
    <dbReference type="NCBI Taxonomy" id="28002"/>
    <lineage>
        <taxon>Eukaryota</taxon>
        <taxon>Metamonada</taxon>
        <taxon>Diplomonadida</taxon>
        <taxon>Hexamitidae</taxon>
        <taxon>Hexamitinae</taxon>
        <taxon>Hexamita</taxon>
    </lineage>
</organism>
<evidence type="ECO:0000256" key="2">
    <source>
        <dbReference type="ARBA" id="ARBA00022737"/>
    </source>
</evidence>
<dbReference type="SUPFAM" id="SSF52058">
    <property type="entry name" value="L domain-like"/>
    <property type="match status" value="1"/>
</dbReference>
<dbReference type="InterPro" id="IPR032675">
    <property type="entry name" value="LRR_dom_sf"/>
</dbReference>
<keyword evidence="2" id="KW-0677">Repeat</keyword>
<dbReference type="InterPro" id="IPR001611">
    <property type="entry name" value="Leu-rich_rpt"/>
</dbReference>
<dbReference type="InterPro" id="IPR050836">
    <property type="entry name" value="SDS22/Internalin_LRR"/>
</dbReference>
<comment type="caution">
    <text evidence="3">The sequence shown here is derived from an EMBL/GenBank/DDBJ whole genome shotgun (WGS) entry which is preliminary data.</text>
</comment>
<dbReference type="EMBL" id="CAXDID020000011">
    <property type="protein sequence ID" value="CAL5979479.1"/>
    <property type="molecule type" value="Genomic_DNA"/>
</dbReference>